<proteinExistence type="inferred from homology"/>
<dbReference type="SUPFAM" id="SSF56935">
    <property type="entry name" value="Porins"/>
    <property type="match status" value="1"/>
</dbReference>
<dbReference type="PANTHER" id="PTHR30069">
    <property type="entry name" value="TONB-DEPENDENT OUTER MEMBRANE RECEPTOR"/>
    <property type="match status" value="1"/>
</dbReference>
<reference evidence="10 11" key="1">
    <citation type="submission" date="2018-03" db="EMBL/GenBank/DDBJ databases">
        <title>Mesoflavibacter sp. HG37 and Mesoflavibacter sp. HG96 sp.nov., two marine bacteria isolated from seawater of Western Pacific Ocean.</title>
        <authorList>
            <person name="Cheng H."/>
            <person name="Wu Y.-H."/>
            <person name="Guo L.-L."/>
            <person name="Xu X.-W."/>
        </authorList>
    </citation>
    <scope>NUCLEOTIDE SEQUENCE [LARGE SCALE GENOMIC DNA]</scope>
    <source>
        <strain evidence="10 11">KCTC 32269</strain>
    </source>
</reference>
<evidence type="ECO:0000313" key="11">
    <source>
        <dbReference type="Proteomes" id="UP000238426"/>
    </source>
</evidence>
<dbReference type="Proteomes" id="UP000238426">
    <property type="component" value="Unassembled WGS sequence"/>
</dbReference>
<evidence type="ECO:0000256" key="2">
    <source>
        <dbReference type="ARBA" id="ARBA00022448"/>
    </source>
</evidence>
<gene>
    <name evidence="10" type="ORF">C7H52_10840</name>
</gene>
<dbReference type="GO" id="GO:0044718">
    <property type="term" value="P:siderophore transmembrane transport"/>
    <property type="evidence" value="ECO:0007669"/>
    <property type="project" value="TreeGrafter"/>
</dbReference>
<keyword evidence="5 7" id="KW-0472">Membrane</keyword>
<keyword evidence="6 7" id="KW-0998">Cell outer membrane</keyword>
<dbReference type="InterPro" id="IPR039426">
    <property type="entry name" value="TonB-dep_rcpt-like"/>
</dbReference>
<dbReference type="RefSeq" id="WP_106463938.1">
    <property type="nucleotide sequence ID" value="NZ_PXOQ01000010.1"/>
</dbReference>
<keyword evidence="8" id="KW-0732">Signal</keyword>
<evidence type="ECO:0000256" key="5">
    <source>
        <dbReference type="ARBA" id="ARBA00023136"/>
    </source>
</evidence>
<keyword evidence="3 7" id="KW-1134">Transmembrane beta strand</keyword>
<protein>
    <submittedName>
        <fullName evidence="10">TonB-dependent receptor</fullName>
    </submittedName>
</protein>
<dbReference type="InterPro" id="IPR012910">
    <property type="entry name" value="Plug_dom"/>
</dbReference>
<feature type="domain" description="TonB-dependent receptor plug" evidence="9">
    <location>
        <begin position="119"/>
        <end position="217"/>
    </location>
</feature>
<sequence length="742" mass="82957">MKYNLLAFMMLFSSVIYAQNFKGTVVNEKQKPLEDVGIFNQNTGQHGHTDATGFFTLPRTSVGDSVYFSNLGYKTDLVVITSNNLNSKFTMVMTESSISLDQVILVSESDLLSRIVDVDVQTNPVQSSQEILRKVPGLIIGQHAGGGKAEQIFLRGFDIDHGTDVAISVDGMPVNMVSHAHGQGYADLHFVIPETIENVNFGKGPYYADKGNFNTAGFVDLRLRKTLDKSLISFEAGQFNTTRLLGMFNVLDSKNSNAYLASEIYLTDGAFDSPQDFNRINIMGRYNFNLPGSQELNVTASHFQSKWDASGQIPQRAVDQGLIGRFGAIDDTEGGQTSRTNLMANHTKIIDDNQLVKTRAFVSHYDFELFSNFTFFLEDPINGDQIKQKEDRIIVGAETAYERKNINVGENGQFKYQSGVGFRYDNADNIELANTLNRKTTLNTVALGDVDEVNTYGFLNAEYRTGKWTFNPALRLDYFRFDYLNKLTETYDNQSESKVAFSPKMNTIYSVNQNWQLFLKSGIGFHSNDSRVVVANDGKDILPAAYGVDFGTIIKPTSKLALNATLWTLFLEQEFVYVGDAGIVEPSGKTRRYGAEVGARYQALDWLYLYTDVNFTNARSTEEADGEDFIPLAPDFTSSGGILVDGLGSFSGGLTYRLIGDRPANEDNSINAEGYFVTDLNLNYKVNNWTYSVIVENLFDTEWNETQFATESRLFNETESTEEIHFTPGIPFYVRGKVSVRF</sequence>
<evidence type="ECO:0000256" key="6">
    <source>
        <dbReference type="ARBA" id="ARBA00023237"/>
    </source>
</evidence>
<evidence type="ECO:0000256" key="1">
    <source>
        <dbReference type="ARBA" id="ARBA00004571"/>
    </source>
</evidence>
<dbReference type="GO" id="GO:0009279">
    <property type="term" value="C:cell outer membrane"/>
    <property type="evidence" value="ECO:0007669"/>
    <property type="project" value="UniProtKB-SubCell"/>
</dbReference>
<keyword evidence="4 7" id="KW-0812">Transmembrane</keyword>
<dbReference type="GO" id="GO:0015344">
    <property type="term" value="F:siderophore uptake transmembrane transporter activity"/>
    <property type="evidence" value="ECO:0007669"/>
    <property type="project" value="TreeGrafter"/>
</dbReference>
<evidence type="ECO:0000256" key="3">
    <source>
        <dbReference type="ARBA" id="ARBA00022452"/>
    </source>
</evidence>
<keyword evidence="2 7" id="KW-0813">Transport</keyword>
<evidence type="ECO:0000259" key="9">
    <source>
        <dbReference type="Pfam" id="PF07715"/>
    </source>
</evidence>
<organism evidence="10 11">
    <name type="scientific">Aurantibacter aestuarii</name>
    <dbReference type="NCBI Taxonomy" id="1266046"/>
    <lineage>
        <taxon>Bacteria</taxon>
        <taxon>Pseudomonadati</taxon>
        <taxon>Bacteroidota</taxon>
        <taxon>Flavobacteriia</taxon>
        <taxon>Flavobacteriales</taxon>
        <taxon>Flavobacteriaceae</taxon>
        <taxon>Aurantibacter</taxon>
    </lineage>
</organism>
<dbReference type="Pfam" id="PF07715">
    <property type="entry name" value="Plug"/>
    <property type="match status" value="1"/>
</dbReference>
<evidence type="ECO:0000256" key="7">
    <source>
        <dbReference type="PROSITE-ProRule" id="PRU01360"/>
    </source>
</evidence>
<dbReference type="Gene3D" id="2.170.130.10">
    <property type="entry name" value="TonB-dependent receptor, plug domain"/>
    <property type="match status" value="1"/>
</dbReference>
<evidence type="ECO:0000256" key="8">
    <source>
        <dbReference type="SAM" id="SignalP"/>
    </source>
</evidence>
<evidence type="ECO:0000313" key="10">
    <source>
        <dbReference type="EMBL" id="PSG87372.1"/>
    </source>
</evidence>
<comment type="subcellular location">
    <subcellularLocation>
        <location evidence="1 7">Cell outer membrane</location>
        <topology evidence="1 7">Multi-pass membrane protein</topology>
    </subcellularLocation>
</comment>
<comment type="similarity">
    <text evidence="7">Belongs to the TonB-dependent receptor family.</text>
</comment>
<dbReference type="AlphaFoldDB" id="A0A2T1N708"/>
<evidence type="ECO:0000256" key="4">
    <source>
        <dbReference type="ARBA" id="ARBA00022692"/>
    </source>
</evidence>
<dbReference type="OrthoDB" id="99480at2"/>
<dbReference type="SUPFAM" id="SSF49464">
    <property type="entry name" value="Carboxypeptidase regulatory domain-like"/>
    <property type="match status" value="1"/>
</dbReference>
<dbReference type="Gene3D" id="2.40.170.20">
    <property type="entry name" value="TonB-dependent receptor, beta-barrel domain"/>
    <property type="match status" value="1"/>
</dbReference>
<keyword evidence="10" id="KW-0675">Receptor</keyword>
<comment type="caution">
    <text evidence="10">The sequence shown here is derived from an EMBL/GenBank/DDBJ whole genome shotgun (WGS) entry which is preliminary data.</text>
</comment>
<keyword evidence="11" id="KW-1185">Reference proteome</keyword>
<feature type="signal peptide" evidence="8">
    <location>
        <begin position="1"/>
        <end position="18"/>
    </location>
</feature>
<dbReference type="PROSITE" id="PS52016">
    <property type="entry name" value="TONB_DEPENDENT_REC_3"/>
    <property type="match status" value="1"/>
</dbReference>
<name>A0A2T1N708_9FLAO</name>
<dbReference type="InterPro" id="IPR008969">
    <property type="entry name" value="CarboxyPept-like_regulatory"/>
</dbReference>
<dbReference type="InterPro" id="IPR037066">
    <property type="entry name" value="Plug_dom_sf"/>
</dbReference>
<accession>A0A2T1N708</accession>
<dbReference type="EMBL" id="PXOQ01000010">
    <property type="protein sequence ID" value="PSG87372.1"/>
    <property type="molecule type" value="Genomic_DNA"/>
</dbReference>
<dbReference type="PANTHER" id="PTHR30069:SF36">
    <property type="entry name" value="BLL6948 PROTEIN"/>
    <property type="match status" value="1"/>
</dbReference>
<dbReference type="Pfam" id="PF13715">
    <property type="entry name" value="CarbopepD_reg_2"/>
    <property type="match status" value="1"/>
</dbReference>
<dbReference type="InterPro" id="IPR036942">
    <property type="entry name" value="Beta-barrel_TonB_sf"/>
</dbReference>
<feature type="chain" id="PRO_5015666763" evidence="8">
    <location>
        <begin position="19"/>
        <end position="742"/>
    </location>
</feature>